<dbReference type="InterPro" id="IPR036465">
    <property type="entry name" value="vWFA_dom_sf"/>
</dbReference>
<dbReference type="Gene3D" id="3.40.50.410">
    <property type="entry name" value="von Willebrand factor, type A domain"/>
    <property type="match status" value="1"/>
</dbReference>
<accession>A0A401IPP0</accession>
<protein>
    <submittedName>
        <fullName evidence="2">Wsv465-like protein</fullName>
    </submittedName>
</protein>
<sequence length="1249" mass="139667">MISSLRKSHAASTRTTATPAAYNDSFSMESYITEQWNEIAMASWKEMRREMADTAPPTGLVVYVLDVSASMAKIKENLAKSVAAVMKVMKCVCPGVAQTVVTYTDFDDDSLMRPPVVEAPFSLDWSPETITNYLNEDVVVRGGGLTGREAFDVALNFVLRELVPSFRHIGNCDASTPVLIFNLTDEDMRLCDNKGVYGRVNTPVYGECDYTCSECDHTEATRSATFFKQRWGMNRPTTAKELKDLLIEKNCWLRCLSYGDNLPPGYTELCKVDGDYGADNDRWQFFLSDENYYHCTYEPVLRMLAKQQWCLFSNVSSTFSATAVLKNVPPHLIEKFVALGEVVEVDPAWNITQAQVEDFKSRIEVPHVCKVSKLVHGGELSSDNFLLSNAYDRVSTLSAYQNRQQECAAELADRFGSGGNVASSLVSLFNTAAENMSEDDIGKTEFGHCLCKGCTKLYGGVKDKLINKDRYIAVQLARYLAKSLFEPMIKDEVMVCVGAALNHVIGAFYNCVATQSSHCFEIQKILSDLKGNRNDGTSSDSRKRAYDIIRNSRAERNVHYDAATAISKMIEKKKETIIKKKKKEDITDDDGDRIVWLYLKNFAYVEREVRNLTKNLTPEQFKRFEMPECYSVVKTIAANIEATVDIADIPESASASSRFVAIPVTELYTLESMNQIISERATKYFDGDTIVAAMTFIPASDALQMLTNLVDTKYGLETKGYSGVKAVAAAVSSESTTDFFAKVGFEALKSFVPAKRRPEGLSTETMFEVVMGDGFEGSLADKLSNKITLSHIAGWAKKYNGTNVLRKKIEHFLVVWSLVKMQKNGICDGYRAFDVKELVFEKESYFTCTTCNMPVLKEERFGVTDMCIRCVKPKDANEFIRSNFGGDGKEKDFAAPEQEGVQPPPSSTTTSGGDGEEEDFAALKQEGPLKFSNWKLITDKNDADEKIEGKETVTEYKILVERLKSKNKQEKVEAANKIIRTRLNPGVYFTNITTALSAAKACSLMGEGGRKLVHVMLENGVCSIPSAVCLECAVCKSIYKASPLAPAKKQYRLCPWCRTARKFKLAGKPGLELLQKMIVNKKDTVSDNQFLWALEHEVSKLSRGVSSDATEDIENFFKTMREKTPDDNTTMFKEVLKTEISVAKYGRVKIMSEVYDGGPCLLQDKVEWSKFNTEVCEKGLLGYRLDKQWSGWQDMCAAKLDDTWKFVHQTAVKEGARDDLMKTLGVTDFINVKAIGDKIRSIVNRQKSV</sequence>
<reference evidence="2" key="1">
    <citation type="journal article" date="2018" name="J. Virol.">
        <title>Crustacean Genome Exploration Reveals the Evolutionary Origin of White Spot Syndrome Virus.</title>
        <authorList>
            <person name="Kawato S."/>
            <person name="Shitara A."/>
            <person name="Wang Y."/>
            <person name="Nozaki R."/>
            <person name="Kondo H."/>
            <person name="Hirono I."/>
        </authorList>
    </citation>
    <scope>NUCLEOTIDE SEQUENCE</scope>
    <source>
        <strain evidence="2">Kochi-1</strain>
    </source>
</reference>
<organism evidence="2">
    <name type="scientific">Sesarmops intermedium nimavirus</name>
    <dbReference type="NCBI Taxonomy" id="2133796"/>
    <lineage>
        <taxon>Viruses</taxon>
        <taxon>Viruses incertae sedis</taxon>
        <taxon>Naldaviricetes</taxon>
        <taxon>Nimaviridae</taxon>
    </lineage>
</organism>
<feature type="region of interest" description="Disordered" evidence="1">
    <location>
        <begin position="885"/>
        <end position="916"/>
    </location>
</feature>
<evidence type="ECO:0000256" key="1">
    <source>
        <dbReference type="SAM" id="MobiDB-lite"/>
    </source>
</evidence>
<proteinExistence type="predicted"/>
<comment type="caution">
    <text evidence="2">The sequence shown here is derived from an EMBL/GenBank/DDBJ whole genome shotgun (WGS) entry which is preliminary data.</text>
</comment>
<name>A0A401IPP0_9VIRU</name>
<evidence type="ECO:0000313" key="2">
    <source>
        <dbReference type="EMBL" id="GBG35579.1"/>
    </source>
</evidence>
<dbReference type="EMBL" id="BFCG01000002">
    <property type="protein sequence ID" value="GBG35579.1"/>
    <property type="molecule type" value="Genomic_DNA"/>
</dbReference>